<keyword evidence="2" id="KW-0130">Cell adhesion</keyword>
<dbReference type="AlphaFoldDB" id="A0A498MSY2"/>
<feature type="region of interest" description="Disordered" evidence="4">
    <location>
        <begin position="99"/>
        <end position="123"/>
    </location>
</feature>
<dbReference type="EMBL" id="QBIY01012588">
    <property type="protein sequence ID" value="RXN22494.1"/>
    <property type="molecule type" value="Genomic_DNA"/>
</dbReference>
<accession>A0A498MSY2</accession>
<feature type="domain" description="Integrin alpha-X-like third Ig-like" evidence="6">
    <location>
        <begin position="160"/>
        <end position="269"/>
    </location>
</feature>
<dbReference type="GO" id="GO:0098609">
    <property type="term" value="P:cell-cell adhesion"/>
    <property type="evidence" value="ECO:0007669"/>
    <property type="project" value="TreeGrafter"/>
</dbReference>
<dbReference type="Gene3D" id="2.60.40.1530">
    <property type="entry name" value="ntegrin, alpha v. Chain A, domain 4"/>
    <property type="match status" value="1"/>
</dbReference>
<keyword evidence="5" id="KW-0472">Membrane</keyword>
<dbReference type="STRING" id="84645.A0A498MSY2"/>
<dbReference type="GO" id="GO:0005178">
    <property type="term" value="F:integrin binding"/>
    <property type="evidence" value="ECO:0007669"/>
    <property type="project" value="TreeGrafter"/>
</dbReference>
<comment type="caution">
    <text evidence="7">The sequence shown here is derived from an EMBL/GenBank/DDBJ whole genome shotgun (WGS) entry which is preliminary data.</text>
</comment>
<dbReference type="InterPro" id="IPR018184">
    <property type="entry name" value="Integrin_alpha_C_CS"/>
</dbReference>
<dbReference type="GO" id="GO:0009897">
    <property type="term" value="C:external side of plasma membrane"/>
    <property type="evidence" value="ECO:0007669"/>
    <property type="project" value="TreeGrafter"/>
</dbReference>
<evidence type="ECO:0000259" key="6">
    <source>
        <dbReference type="Pfam" id="PF21520"/>
    </source>
</evidence>
<dbReference type="GO" id="GO:0008305">
    <property type="term" value="C:integrin complex"/>
    <property type="evidence" value="ECO:0007669"/>
    <property type="project" value="TreeGrafter"/>
</dbReference>
<dbReference type="Pfam" id="PF21520">
    <property type="entry name" value="ITGAX-like_Ig_3"/>
    <property type="match status" value="1"/>
</dbReference>
<sequence length="326" mass="35152">MPTGAFPELAASPVMATEANAEAFIFFILPVPATEASSKPPAFPVASTDTIPTSHVKSKTVPASHVPSTDFTVRQVMPTEAIPEWPTLCVGHEEFAPVQSTPESIVPESTIEESSSRAHSKESSPVPAVEVIVFEPAPERAVPVSAPTPEFAPVSAEKDSKSVSESDPATLKDTLEPVSNPVSKTLSNCSVAVCAVFRCDVNLMRNERKFYKISGNVSSGWIEQIGIRSASFQLVSTASLDYDEDKYIYFADSLSSVPVCELNTQVEVYEEPSILKEVIVGVIGGLMIISLITAVLYKSGFFKRKAKQQIKDPAQEADEVDNLNEI</sequence>
<dbReference type="PANTHER" id="PTHR23220:SF118">
    <property type="entry name" value="INTEGRIN ALPHA-X"/>
    <property type="match status" value="1"/>
</dbReference>
<feature type="region of interest" description="Disordered" evidence="4">
    <location>
        <begin position="144"/>
        <end position="177"/>
    </location>
</feature>
<dbReference type="GO" id="GO:0007229">
    <property type="term" value="P:integrin-mediated signaling pathway"/>
    <property type="evidence" value="ECO:0007669"/>
    <property type="project" value="UniProtKB-KW"/>
</dbReference>
<evidence type="ECO:0000256" key="3">
    <source>
        <dbReference type="ARBA" id="ARBA00023170"/>
    </source>
</evidence>
<evidence type="ECO:0000256" key="1">
    <source>
        <dbReference type="ARBA" id="ARBA00008054"/>
    </source>
</evidence>
<keyword evidence="7" id="KW-0401">Integrin</keyword>
<dbReference type="PROSITE" id="PS00242">
    <property type="entry name" value="INTEGRIN_ALPHA"/>
    <property type="match status" value="1"/>
</dbReference>
<evidence type="ECO:0000313" key="7">
    <source>
        <dbReference type="EMBL" id="RXN22494.1"/>
    </source>
</evidence>
<proteinExistence type="inferred from homology"/>
<gene>
    <name evidence="7" type="ORF">ROHU_006701</name>
</gene>
<keyword evidence="5" id="KW-1133">Transmembrane helix</keyword>
<name>A0A498MSY2_LABRO</name>
<evidence type="ECO:0000313" key="8">
    <source>
        <dbReference type="Proteomes" id="UP000290572"/>
    </source>
</evidence>
<keyword evidence="8" id="KW-1185">Reference proteome</keyword>
<dbReference type="InterPro" id="IPR048633">
    <property type="entry name" value="ITGAX-like_Ig_3"/>
</dbReference>
<feature type="transmembrane region" description="Helical" evidence="5">
    <location>
        <begin position="278"/>
        <end position="297"/>
    </location>
</feature>
<dbReference type="GO" id="GO:0033627">
    <property type="term" value="P:cell adhesion mediated by integrin"/>
    <property type="evidence" value="ECO:0007669"/>
    <property type="project" value="TreeGrafter"/>
</dbReference>
<evidence type="ECO:0000256" key="5">
    <source>
        <dbReference type="SAM" id="Phobius"/>
    </source>
</evidence>
<protein>
    <submittedName>
        <fullName evidence="7">Integrin alpha-M-like protein</fullName>
    </submittedName>
</protein>
<keyword evidence="5" id="KW-0812">Transmembrane</keyword>
<keyword evidence="3" id="KW-0675">Receptor</keyword>
<dbReference type="GO" id="GO:0007160">
    <property type="term" value="P:cell-matrix adhesion"/>
    <property type="evidence" value="ECO:0007669"/>
    <property type="project" value="TreeGrafter"/>
</dbReference>
<organism evidence="7 8">
    <name type="scientific">Labeo rohita</name>
    <name type="common">Indian major carp</name>
    <name type="synonym">Cyprinus rohita</name>
    <dbReference type="NCBI Taxonomy" id="84645"/>
    <lineage>
        <taxon>Eukaryota</taxon>
        <taxon>Metazoa</taxon>
        <taxon>Chordata</taxon>
        <taxon>Craniata</taxon>
        <taxon>Vertebrata</taxon>
        <taxon>Euteleostomi</taxon>
        <taxon>Actinopterygii</taxon>
        <taxon>Neopterygii</taxon>
        <taxon>Teleostei</taxon>
        <taxon>Ostariophysi</taxon>
        <taxon>Cypriniformes</taxon>
        <taxon>Cyprinidae</taxon>
        <taxon>Labeoninae</taxon>
        <taxon>Labeonini</taxon>
        <taxon>Labeo</taxon>
    </lineage>
</organism>
<evidence type="ECO:0000256" key="2">
    <source>
        <dbReference type="ARBA" id="ARBA00022889"/>
    </source>
</evidence>
<comment type="similarity">
    <text evidence="1">Belongs to the integrin alpha chain family.</text>
</comment>
<evidence type="ECO:0000256" key="4">
    <source>
        <dbReference type="SAM" id="MobiDB-lite"/>
    </source>
</evidence>
<dbReference type="Gene3D" id="1.20.5.930">
    <property type="entry name" value="Bicelle-embedded integrin alpha(iib) transmembrane segment"/>
    <property type="match status" value="1"/>
</dbReference>
<dbReference type="PANTHER" id="PTHR23220">
    <property type="entry name" value="INTEGRIN ALPHA"/>
    <property type="match status" value="1"/>
</dbReference>
<reference evidence="7 8" key="1">
    <citation type="submission" date="2018-03" db="EMBL/GenBank/DDBJ databases">
        <title>Draft genome sequence of Rohu Carp (Labeo rohita).</title>
        <authorList>
            <person name="Das P."/>
            <person name="Kushwaha B."/>
            <person name="Joshi C.G."/>
            <person name="Kumar D."/>
            <person name="Nagpure N.S."/>
            <person name="Sahoo L."/>
            <person name="Das S.P."/>
            <person name="Bit A."/>
            <person name="Patnaik S."/>
            <person name="Meher P.K."/>
            <person name="Jayasankar P."/>
            <person name="Koringa P.G."/>
            <person name="Patel N.V."/>
            <person name="Hinsu A.T."/>
            <person name="Kumar R."/>
            <person name="Pandey M."/>
            <person name="Agarwal S."/>
            <person name="Srivastava S."/>
            <person name="Singh M."/>
            <person name="Iquebal M.A."/>
            <person name="Jaiswal S."/>
            <person name="Angadi U.B."/>
            <person name="Kumar N."/>
            <person name="Raza M."/>
            <person name="Shah T.M."/>
            <person name="Rai A."/>
            <person name="Jena J.K."/>
        </authorList>
    </citation>
    <scope>NUCLEOTIDE SEQUENCE [LARGE SCALE GENOMIC DNA]</scope>
    <source>
        <strain evidence="7">DASCIFA01</strain>
        <tissue evidence="7">Testis</tissue>
    </source>
</reference>
<dbReference type="Proteomes" id="UP000290572">
    <property type="component" value="Unassembled WGS sequence"/>
</dbReference>